<name>A0A2N9I2V9_FAGSY</name>
<gene>
    <name evidence="2" type="ORF">FSB_LOCUS48259</name>
</gene>
<dbReference type="AlphaFoldDB" id="A0A2N9I2V9"/>
<accession>A0A2N9I2V9</accession>
<dbReference type="PANTHER" id="PTHR11439:SF440">
    <property type="entry name" value="INTEGRASE CATALYTIC DOMAIN-CONTAINING PROTEIN"/>
    <property type="match status" value="1"/>
</dbReference>
<dbReference type="InterPro" id="IPR013103">
    <property type="entry name" value="RVT_2"/>
</dbReference>
<evidence type="ECO:0000259" key="1">
    <source>
        <dbReference type="Pfam" id="PF07727"/>
    </source>
</evidence>
<dbReference type="InterPro" id="IPR043502">
    <property type="entry name" value="DNA/RNA_pol_sf"/>
</dbReference>
<feature type="domain" description="Reverse transcriptase Ty1/copia-type" evidence="1">
    <location>
        <begin position="117"/>
        <end position="268"/>
    </location>
</feature>
<protein>
    <recommendedName>
        <fullName evidence="1">Reverse transcriptase Ty1/copia-type domain-containing protein</fullName>
    </recommendedName>
</protein>
<dbReference type="SUPFAM" id="SSF56672">
    <property type="entry name" value="DNA/RNA polymerases"/>
    <property type="match status" value="1"/>
</dbReference>
<evidence type="ECO:0000313" key="2">
    <source>
        <dbReference type="EMBL" id="SPD20377.1"/>
    </source>
</evidence>
<sequence>MGSESEMATFKMMNQDFVKLDRFDGTNFTRWKDKLMFLLTALKIAYVLDPNLSKLPEPTDNDSDQLKAERKKREEDEVVCRGHILNTLSDRLYDLFTSMKSPKEIWEALEFKYKTEKQDEEVYMEQPEGFIMHGHEKKVCKLVKSLYGLKQAPKQWHEKFDSVILSHGFKHNNADKCIYSKFTDCYGVIICLYVDDMLIFGTNMEGISETKMYLTSRFKMKDLKEVDTILGIKVKKHSGGYALCQSHYIEKILLKFQYLRIKEVTTPYDSSVKLTENSGRAIAQLEYASAIGSLMYAMHGTRPDISFAVCKLSRYTNNPSTEHWKAIGRVLGYLKLTIGLGLYYTNFPLVLEGYTDASWITSASDNKATSGWVFTLGGGAVSWASKKQTCISHSTMESEFIALAGAGKEAEWLRNLLLDIKLWPQPMPAISLYCDSESTMSKAHSKVYNGKSRHISLRHEYVRQLIVDGIITIVFVRSSKNLADPFTKETLERFSEKYI</sequence>
<reference evidence="2" key="1">
    <citation type="submission" date="2018-02" db="EMBL/GenBank/DDBJ databases">
        <authorList>
            <person name="Cohen D.B."/>
            <person name="Kent A.D."/>
        </authorList>
    </citation>
    <scope>NUCLEOTIDE SEQUENCE</scope>
</reference>
<organism evidence="2">
    <name type="scientific">Fagus sylvatica</name>
    <name type="common">Beechnut</name>
    <dbReference type="NCBI Taxonomy" id="28930"/>
    <lineage>
        <taxon>Eukaryota</taxon>
        <taxon>Viridiplantae</taxon>
        <taxon>Streptophyta</taxon>
        <taxon>Embryophyta</taxon>
        <taxon>Tracheophyta</taxon>
        <taxon>Spermatophyta</taxon>
        <taxon>Magnoliopsida</taxon>
        <taxon>eudicotyledons</taxon>
        <taxon>Gunneridae</taxon>
        <taxon>Pentapetalae</taxon>
        <taxon>rosids</taxon>
        <taxon>fabids</taxon>
        <taxon>Fagales</taxon>
        <taxon>Fagaceae</taxon>
        <taxon>Fagus</taxon>
    </lineage>
</organism>
<dbReference type="CDD" id="cd09272">
    <property type="entry name" value="RNase_HI_RT_Ty1"/>
    <property type="match status" value="1"/>
</dbReference>
<dbReference type="Pfam" id="PF07727">
    <property type="entry name" value="RVT_2"/>
    <property type="match status" value="1"/>
</dbReference>
<proteinExistence type="predicted"/>
<dbReference type="PANTHER" id="PTHR11439">
    <property type="entry name" value="GAG-POL-RELATED RETROTRANSPOSON"/>
    <property type="match status" value="1"/>
</dbReference>
<dbReference type="EMBL" id="OIVN01005001">
    <property type="protein sequence ID" value="SPD20377.1"/>
    <property type="molecule type" value="Genomic_DNA"/>
</dbReference>